<gene>
    <name evidence="4" type="primary">LOC116308563</name>
</gene>
<dbReference type="InterPro" id="IPR024983">
    <property type="entry name" value="CHAT_dom"/>
</dbReference>
<feature type="repeat" description="TPR" evidence="1">
    <location>
        <begin position="40"/>
        <end position="73"/>
    </location>
</feature>
<evidence type="ECO:0000256" key="1">
    <source>
        <dbReference type="PROSITE-ProRule" id="PRU00339"/>
    </source>
</evidence>
<reference evidence="4" key="1">
    <citation type="submission" date="2025-08" db="UniProtKB">
        <authorList>
            <consortium name="RefSeq"/>
        </authorList>
    </citation>
    <scope>IDENTIFICATION</scope>
    <source>
        <tissue evidence="4">Tentacle</tissue>
    </source>
</reference>
<dbReference type="GeneID" id="116308563"/>
<sequence length="848" mass="95926">MIADIILGDAHLKKEEYDDILYGKKCLAVAQASGDKGAKMYAYMTLGDAHSKKKEYDDAISYSTQCLAIAQESGDKVAEMSGYMTLANGHLLKEKYDDAISYSTKCLAIARESGDEVAEMNAYMLLGNAHLKKKEYEDGISYSKNCLAISHESGEKVAEMKAFILLGDAHLEKEEYDDAHSFFTQGRTIAEEQGDNRNVIFFKTRINEIYEIVGTSEGYSELLSELEFPQGFLDGIQNFDSFLRSLLGYLLNKASGNYKEALSCLETCMALGNNSYYKAEYGEKLWTLKHDISEMHVLLRDYDKGIQYQQEALDVARKEGSKSKQAKSHFSLGKVYYKLQQYGNAEKSLKESLTGYEKIFVGLKQNDRFKIAFVDKYKETFKKLLKVLIETNKKEEALVLSDHYRAKALKDLLVSSYGMKKEQTPDEDLQYADVQSLVSSSDYTLLFYSTCFDELYTFVVEAGKELGFSVQRFKYCDTCLDKLVDERFEDMKVRQVIHCEDRSLDNMHYSEENKDPKDDELTQLLIQRREKRLSEQCRSTCVCRENPSENCDKSSRTSGLEILNQKLIHNIKCFIKQDEIVIIPEGPSCRLPFAALRDPDTGQFLSETKRIRMAPSISSLKLLQEYPVDHHSRKKALIIGATFVGSVMFNGEKTEFKFLHGAILEAQEIASMLGVRALLSAYATKHVVIKRLQEGASVVHIAAHGDLEKATIVLAPSPEIRATKIPDEEDYMLTMADVQQAQVRAQLVVLSCCHSGRGEIKAEGVVGMCRAFLASGARAVVGSLWAINDDATRMFMETFYKYLKDGKSASTSLHLTMNDMRKTPQYSEPKYWAPFFLMGDDVTIQFKD</sequence>
<evidence type="ECO:0000313" key="4">
    <source>
        <dbReference type="RefSeq" id="XP_031574879.1"/>
    </source>
</evidence>
<dbReference type="AlphaFoldDB" id="A0A6P8J5C6"/>
<dbReference type="InParanoid" id="A0A6P8J5C6"/>
<dbReference type="Pfam" id="PF13424">
    <property type="entry name" value="TPR_12"/>
    <property type="match status" value="3"/>
</dbReference>
<proteinExistence type="predicted"/>
<name>A0A6P8J5C6_ACTTE</name>
<dbReference type="Gene3D" id="1.25.40.10">
    <property type="entry name" value="Tetratricopeptide repeat domain"/>
    <property type="match status" value="2"/>
</dbReference>
<dbReference type="PANTHER" id="PTHR10098">
    <property type="entry name" value="RAPSYN-RELATED"/>
    <property type="match status" value="1"/>
</dbReference>
<dbReference type="OrthoDB" id="9978981at2759"/>
<accession>A0A6P8J5C6</accession>
<dbReference type="InterPro" id="IPR019734">
    <property type="entry name" value="TPR_rpt"/>
</dbReference>
<dbReference type="Proteomes" id="UP000515163">
    <property type="component" value="Unplaced"/>
</dbReference>
<dbReference type="RefSeq" id="XP_031574879.1">
    <property type="nucleotide sequence ID" value="XM_031719019.1"/>
</dbReference>
<dbReference type="PANTHER" id="PTHR10098:SF108">
    <property type="entry name" value="TETRATRICOPEPTIDE REPEAT PROTEIN 28"/>
    <property type="match status" value="1"/>
</dbReference>
<evidence type="ECO:0000313" key="3">
    <source>
        <dbReference type="Proteomes" id="UP000515163"/>
    </source>
</evidence>
<protein>
    <submittedName>
        <fullName evidence="4">Tetratricopeptide repeat protein 28-like isoform X1</fullName>
    </submittedName>
</protein>
<keyword evidence="3" id="KW-1185">Reference proteome</keyword>
<dbReference type="InterPro" id="IPR011990">
    <property type="entry name" value="TPR-like_helical_dom_sf"/>
</dbReference>
<dbReference type="PROSITE" id="PS50005">
    <property type="entry name" value="TPR"/>
    <property type="match status" value="1"/>
</dbReference>
<dbReference type="KEGG" id="aten:116308563"/>
<evidence type="ECO:0000259" key="2">
    <source>
        <dbReference type="Pfam" id="PF12770"/>
    </source>
</evidence>
<dbReference type="SUPFAM" id="SSF48452">
    <property type="entry name" value="TPR-like"/>
    <property type="match status" value="2"/>
</dbReference>
<feature type="domain" description="CHAT" evidence="2">
    <location>
        <begin position="576"/>
        <end position="840"/>
    </location>
</feature>
<organism evidence="3 4">
    <name type="scientific">Actinia tenebrosa</name>
    <name type="common">Australian red waratah sea anemone</name>
    <dbReference type="NCBI Taxonomy" id="6105"/>
    <lineage>
        <taxon>Eukaryota</taxon>
        <taxon>Metazoa</taxon>
        <taxon>Cnidaria</taxon>
        <taxon>Anthozoa</taxon>
        <taxon>Hexacorallia</taxon>
        <taxon>Actiniaria</taxon>
        <taxon>Actiniidae</taxon>
        <taxon>Actinia</taxon>
    </lineage>
</organism>
<keyword evidence="1" id="KW-0802">TPR repeat</keyword>
<dbReference type="SMART" id="SM00028">
    <property type="entry name" value="TPR"/>
    <property type="match status" value="6"/>
</dbReference>
<dbReference type="Pfam" id="PF12770">
    <property type="entry name" value="CHAT"/>
    <property type="match status" value="1"/>
</dbReference>